<evidence type="ECO:0000313" key="1">
    <source>
        <dbReference type="EMBL" id="KAF7839275.1"/>
    </source>
</evidence>
<comment type="caution">
    <text evidence="1">The sequence shown here is derived from an EMBL/GenBank/DDBJ whole genome shotgun (WGS) entry which is preliminary data.</text>
</comment>
<organism evidence="1 2">
    <name type="scientific">Senna tora</name>
    <dbReference type="NCBI Taxonomy" id="362788"/>
    <lineage>
        <taxon>Eukaryota</taxon>
        <taxon>Viridiplantae</taxon>
        <taxon>Streptophyta</taxon>
        <taxon>Embryophyta</taxon>
        <taxon>Tracheophyta</taxon>
        <taxon>Spermatophyta</taxon>
        <taxon>Magnoliopsida</taxon>
        <taxon>eudicotyledons</taxon>
        <taxon>Gunneridae</taxon>
        <taxon>Pentapetalae</taxon>
        <taxon>rosids</taxon>
        <taxon>fabids</taxon>
        <taxon>Fabales</taxon>
        <taxon>Fabaceae</taxon>
        <taxon>Caesalpinioideae</taxon>
        <taxon>Cassia clade</taxon>
        <taxon>Senna</taxon>
    </lineage>
</organism>
<proteinExistence type="predicted"/>
<name>A0A834X787_9FABA</name>
<dbReference type="Proteomes" id="UP000634136">
    <property type="component" value="Unassembled WGS sequence"/>
</dbReference>
<dbReference type="EMBL" id="JAAIUW010000003">
    <property type="protein sequence ID" value="KAF7839275.1"/>
    <property type="molecule type" value="Genomic_DNA"/>
</dbReference>
<evidence type="ECO:0000313" key="2">
    <source>
        <dbReference type="Proteomes" id="UP000634136"/>
    </source>
</evidence>
<keyword evidence="2" id="KW-1185">Reference proteome</keyword>
<reference evidence="1" key="1">
    <citation type="submission" date="2020-09" db="EMBL/GenBank/DDBJ databases">
        <title>Genome-Enabled Discovery of Anthraquinone Biosynthesis in Senna tora.</title>
        <authorList>
            <person name="Kang S.-H."/>
            <person name="Pandey R.P."/>
            <person name="Lee C.-M."/>
            <person name="Sim J.-S."/>
            <person name="Jeong J.-T."/>
            <person name="Choi B.-S."/>
            <person name="Jung M."/>
            <person name="Ginzburg D."/>
            <person name="Zhao K."/>
            <person name="Won S.Y."/>
            <person name="Oh T.-J."/>
            <person name="Yu Y."/>
            <person name="Kim N.-H."/>
            <person name="Lee O.R."/>
            <person name="Lee T.-H."/>
            <person name="Bashyal P."/>
            <person name="Kim T.-S."/>
            <person name="Lee W.-H."/>
            <person name="Kawkins C."/>
            <person name="Kim C.-K."/>
            <person name="Kim J.S."/>
            <person name="Ahn B.O."/>
            <person name="Rhee S.Y."/>
            <person name="Sohng J.K."/>
        </authorList>
    </citation>
    <scope>NUCLEOTIDE SEQUENCE</scope>
    <source>
        <tissue evidence="1">Leaf</tissue>
    </source>
</reference>
<dbReference type="AlphaFoldDB" id="A0A834X787"/>
<protein>
    <submittedName>
        <fullName evidence="1">Monothiol glutaredoxin-S11</fullName>
    </submittedName>
</protein>
<accession>A0A834X787</accession>
<gene>
    <name evidence="1" type="ORF">G2W53_007757</name>
</gene>
<sequence>MLLAVIIVFPVGSKGGIVLFSSSEPLLVQRRICSSSSPSPKSTLPYLYPYEPKGWGSCSSLAFNLGVEAEEQPEISEAYSVSVVPYFVFCKCIIGSAELVLQNRMVLHYCTEPL</sequence>